<evidence type="ECO:0000313" key="2">
    <source>
        <dbReference type="EMBL" id="RJK95414.1"/>
    </source>
</evidence>
<dbReference type="AlphaFoldDB" id="A0A3A3YYP0"/>
<dbReference type="Pfam" id="PF20060">
    <property type="entry name" value="DUF6459"/>
    <property type="match status" value="1"/>
</dbReference>
<protein>
    <submittedName>
        <fullName evidence="2">Uncharacterized protein</fullName>
    </submittedName>
</protein>
<gene>
    <name evidence="2" type="ORF">D5H78_12215</name>
</gene>
<proteinExistence type="predicted"/>
<feature type="region of interest" description="Disordered" evidence="1">
    <location>
        <begin position="1"/>
        <end position="25"/>
    </location>
</feature>
<name>A0A3A3YYP0_9ACTN</name>
<dbReference type="RefSeq" id="WP_119950767.1">
    <property type="nucleotide sequence ID" value="NZ_QZEZ01000005.1"/>
</dbReference>
<dbReference type="Proteomes" id="UP000265614">
    <property type="component" value="Unassembled WGS sequence"/>
</dbReference>
<keyword evidence="3" id="KW-1185">Reference proteome</keyword>
<evidence type="ECO:0000313" key="3">
    <source>
        <dbReference type="Proteomes" id="UP000265614"/>
    </source>
</evidence>
<comment type="caution">
    <text evidence="2">The sequence shown here is derived from an EMBL/GenBank/DDBJ whole genome shotgun (WGS) entry which is preliminary data.</text>
</comment>
<feature type="region of interest" description="Disordered" evidence="1">
    <location>
        <begin position="53"/>
        <end position="78"/>
    </location>
</feature>
<reference evidence="2 3" key="1">
    <citation type="submission" date="2018-09" db="EMBL/GenBank/DDBJ databases">
        <title>YIM 75000 draft genome.</title>
        <authorList>
            <person name="Tang S."/>
            <person name="Feng Y."/>
        </authorList>
    </citation>
    <scope>NUCLEOTIDE SEQUENCE [LARGE SCALE GENOMIC DNA]</scope>
    <source>
        <strain evidence="2 3">YIM 75000</strain>
    </source>
</reference>
<accession>A0A3A3YYP0</accession>
<organism evidence="2 3">
    <name type="scientific">Vallicoccus soli</name>
    <dbReference type="NCBI Taxonomy" id="2339232"/>
    <lineage>
        <taxon>Bacteria</taxon>
        <taxon>Bacillati</taxon>
        <taxon>Actinomycetota</taxon>
        <taxon>Actinomycetes</taxon>
        <taxon>Motilibacterales</taxon>
        <taxon>Vallicoccaceae</taxon>
        <taxon>Vallicoccus</taxon>
    </lineage>
</organism>
<dbReference type="OrthoDB" id="3266345at2"/>
<evidence type="ECO:0000256" key="1">
    <source>
        <dbReference type="SAM" id="MobiDB-lite"/>
    </source>
</evidence>
<sequence length="188" mass="19742">MPVDTAPRPRLLPVPRSEPACEEQRAWTATPYRRPATQGTLALAFTLPSGAPAVPPAPRLAAVPDEDDEGPRPTPTCELPDPAAWSGRYVQAALEVLAGERPVTQLVRWTSARVYADLQRRALAAGTAGPGARRGGPRCAVRSVHVGAPADGVAEVCAVVARAGRVHAVALRLEGLGGRWRCTALQVG</sequence>
<dbReference type="InterPro" id="IPR045596">
    <property type="entry name" value="DUF6459"/>
</dbReference>
<dbReference type="EMBL" id="QZEZ01000005">
    <property type="protein sequence ID" value="RJK95414.1"/>
    <property type="molecule type" value="Genomic_DNA"/>
</dbReference>